<evidence type="ECO:0000313" key="2">
    <source>
        <dbReference type="EMBL" id="JAT50536.1"/>
    </source>
</evidence>
<dbReference type="AlphaFoldDB" id="A0A1D1Y7I7"/>
<feature type="compositionally biased region" description="Low complexity" evidence="1">
    <location>
        <begin position="66"/>
        <end position="90"/>
    </location>
</feature>
<feature type="region of interest" description="Disordered" evidence="1">
    <location>
        <begin position="61"/>
        <end position="105"/>
    </location>
</feature>
<gene>
    <name evidence="2" type="ORF">g.113914</name>
</gene>
<accession>A0A1D1Y7I7</accession>
<reference evidence="2" key="1">
    <citation type="submission" date="2015-07" db="EMBL/GenBank/DDBJ databases">
        <title>Transcriptome Assembly of Anthurium amnicola.</title>
        <authorList>
            <person name="Suzuki J."/>
        </authorList>
    </citation>
    <scope>NUCLEOTIDE SEQUENCE</scope>
</reference>
<feature type="region of interest" description="Disordered" evidence="1">
    <location>
        <begin position="158"/>
        <end position="185"/>
    </location>
</feature>
<feature type="compositionally biased region" description="Basic residues" evidence="1">
    <location>
        <begin position="158"/>
        <end position="169"/>
    </location>
</feature>
<dbReference type="EMBL" id="GDJX01017400">
    <property type="protein sequence ID" value="JAT50536.1"/>
    <property type="molecule type" value="Transcribed_RNA"/>
</dbReference>
<evidence type="ECO:0000256" key="1">
    <source>
        <dbReference type="SAM" id="MobiDB-lite"/>
    </source>
</evidence>
<name>A0A1D1Y7I7_9ARAE</name>
<organism evidence="2">
    <name type="scientific">Anthurium amnicola</name>
    <dbReference type="NCBI Taxonomy" id="1678845"/>
    <lineage>
        <taxon>Eukaryota</taxon>
        <taxon>Viridiplantae</taxon>
        <taxon>Streptophyta</taxon>
        <taxon>Embryophyta</taxon>
        <taxon>Tracheophyta</taxon>
        <taxon>Spermatophyta</taxon>
        <taxon>Magnoliopsida</taxon>
        <taxon>Liliopsida</taxon>
        <taxon>Araceae</taxon>
        <taxon>Pothoideae</taxon>
        <taxon>Potheae</taxon>
        <taxon>Anthurium</taxon>
    </lineage>
</organism>
<feature type="compositionally biased region" description="Polar residues" evidence="1">
    <location>
        <begin position="174"/>
        <end position="185"/>
    </location>
</feature>
<feature type="non-terminal residue" evidence="2">
    <location>
        <position position="1"/>
    </location>
</feature>
<proteinExistence type="predicted"/>
<protein>
    <submittedName>
        <fullName evidence="2">Uncharacterized protein</fullName>
    </submittedName>
</protein>
<feature type="compositionally biased region" description="Pro residues" evidence="1">
    <location>
        <begin position="91"/>
        <end position="101"/>
    </location>
</feature>
<sequence length="185" mass="19383">VSLSLSLQEHGASDALARHQRLPCAALATPLHGPPRGANAAPARLSLSLCRCTAPARRQRCPRVVPSSPSAIAPASIAPAQRLRPSRTMSPPSPSPQPASPPRSTVTLTLAERRRRRTPSPLPSSAIAVAPAEGCCLASPSPSPVYTTASLLLHLQHSQKQKAGKRVGWGKRSQGISLRTSESEA</sequence>